<keyword evidence="6" id="KW-0046">Antibiotic resistance</keyword>
<keyword evidence="4" id="KW-0547">Nucleotide-binding</keyword>
<reference evidence="9 10" key="1">
    <citation type="submission" date="2018-09" db="EMBL/GenBank/DDBJ databases">
        <title>Novel species of Arthrobacter.</title>
        <authorList>
            <person name="Liu Q."/>
            <person name="Xin Y.-H."/>
        </authorList>
    </citation>
    <scope>NUCLEOTIDE SEQUENCE [LARGE SCALE GENOMIC DNA]</scope>
    <source>
        <strain evidence="9 10">Hz2</strain>
    </source>
</reference>
<name>A0A3A5LXJ9_9MICC</name>
<dbReference type="GO" id="GO:0016887">
    <property type="term" value="F:ATP hydrolysis activity"/>
    <property type="evidence" value="ECO:0007669"/>
    <property type="project" value="InterPro"/>
</dbReference>
<accession>A0A3A5LXJ9</accession>
<evidence type="ECO:0000256" key="3">
    <source>
        <dbReference type="ARBA" id="ARBA00022448"/>
    </source>
</evidence>
<dbReference type="Pfam" id="PF00005">
    <property type="entry name" value="ABC_tran"/>
    <property type="match status" value="1"/>
</dbReference>
<dbReference type="GO" id="GO:0046677">
    <property type="term" value="P:response to antibiotic"/>
    <property type="evidence" value="ECO:0007669"/>
    <property type="project" value="UniProtKB-KW"/>
</dbReference>
<keyword evidence="10" id="KW-1185">Reference proteome</keyword>
<dbReference type="PANTHER" id="PTHR42711">
    <property type="entry name" value="ABC TRANSPORTER ATP-BINDING PROTEIN"/>
    <property type="match status" value="1"/>
</dbReference>
<feature type="domain" description="ABC transporter" evidence="8">
    <location>
        <begin position="1"/>
        <end position="221"/>
    </location>
</feature>
<feature type="region of interest" description="Disordered" evidence="7">
    <location>
        <begin position="286"/>
        <end position="313"/>
    </location>
</feature>
<evidence type="ECO:0000256" key="7">
    <source>
        <dbReference type="SAM" id="MobiDB-lite"/>
    </source>
</evidence>
<dbReference type="InterPro" id="IPR027417">
    <property type="entry name" value="P-loop_NTPase"/>
</dbReference>
<dbReference type="RefSeq" id="WP_120150288.1">
    <property type="nucleotide sequence ID" value="NZ_QZVT01000013.1"/>
</dbReference>
<comment type="similarity">
    <text evidence="2">Belongs to the ABC transporter superfamily.</text>
</comment>
<dbReference type="EMBL" id="QZVT01000013">
    <property type="protein sequence ID" value="RJT75963.1"/>
    <property type="molecule type" value="Genomic_DNA"/>
</dbReference>
<evidence type="ECO:0000256" key="1">
    <source>
        <dbReference type="ARBA" id="ARBA00004202"/>
    </source>
</evidence>
<dbReference type="PANTHER" id="PTHR42711:SF5">
    <property type="entry name" value="ABC TRANSPORTER ATP-BINDING PROTEIN NATA"/>
    <property type="match status" value="1"/>
</dbReference>
<proteinExistence type="inferred from homology"/>
<dbReference type="Gene3D" id="3.40.50.300">
    <property type="entry name" value="P-loop containing nucleotide triphosphate hydrolases"/>
    <property type="match status" value="1"/>
</dbReference>
<evidence type="ECO:0000256" key="4">
    <source>
        <dbReference type="ARBA" id="ARBA00022741"/>
    </source>
</evidence>
<protein>
    <submittedName>
        <fullName evidence="9">ATP-binding cassette domain-containing protein</fullName>
    </submittedName>
</protein>
<dbReference type="SMART" id="SM00382">
    <property type="entry name" value="AAA"/>
    <property type="match status" value="1"/>
</dbReference>
<evidence type="ECO:0000313" key="10">
    <source>
        <dbReference type="Proteomes" id="UP000272560"/>
    </source>
</evidence>
<dbReference type="GO" id="GO:0005524">
    <property type="term" value="F:ATP binding"/>
    <property type="evidence" value="ECO:0007669"/>
    <property type="project" value="UniProtKB-KW"/>
</dbReference>
<evidence type="ECO:0000256" key="2">
    <source>
        <dbReference type="ARBA" id="ARBA00005417"/>
    </source>
</evidence>
<evidence type="ECO:0000256" key="5">
    <source>
        <dbReference type="ARBA" id="ARBA00022840"/>
    </source>
</evidence>
<dbReference type="PROSITE" id="PS00211">
    <property type="entry name" value="ABC_TRANSPORTER_1"/>
    <property type="match status" value="1"/>
</dbReference>
<dbReference type="Pfam" id="PF13732">
    <property type="entry name" value="DrrA1-3_C"/>
    <property type="match status" value="1"/>
</dbReference>
<keyword evidence="5 9" id="KW-0067">ATP-binding</keyword>
<dbReference type="OrthoDB" id="9804819at2"/>
<evidence type="ECO:0000256" key="6">
    <source>
        <dbReference type="ARBA" id="ARBA00023251"/>
    </source>
</evidence>
<dbReference type="InterPro" id="IPR017871">
    <property type="entry name" value="ABC_transporter-like_CS"/>
</dbReference>
<evidence type="ECO:0000259" key="8">
    <source>
        <dbReference type="PROSITE" id="PS50893"/>
    </source>
</evidence>
<sequence>MDFGQATVVEDLSFEVRAGETFGFLGSNGSGKTTTIRALLGIYQPTSGNLHIKGRPFRPEEGGRLGYLPEERGLYKKEKVIDTMTYFGRLKGLSRDQARTWSMGYLERVALADKASSRLDKLSGGQQQKVQLGVTIMNSPELLILDEPTKGFDPVNRHLLMDIIEEQRLQGATVVMVTHQMEEVERLCDRVILLKNGRAEAYGTIDAVQNQYWGRSVRLTYTGTIPASNLYEPIRVGHNDAELSLADDQDEADVLRQLVQAGVRVRSFTTAKTSLEDIFLQVYGDQNEHPGTGSRQASSHRAGEPTTLQPAGA</sequence>
<gene>
    <name evidence="9" type="ORF">D6T63_17000</name>
</gene>
<dbReference type="InterPro" id="IPR003439">
    <property type="entry name" value="ABC_transporter-like_ATP-bd"/>
</dbReference>
<dbReference type="GO" id="GO:0005886">
    <property type="term" value="C:plasma membrane"/>
    <property type="evidence" value="ECO:0007669"/>
    <property type="project" value="UniProtKB-SubCell"/>
</dbReference>
<evidence type="ECO:0000313" key="9">
    <source>
        <dbReference type="EMBL" id="RJT75963.1"/>
    </source>
</evidence>
<dbReference type="AlphaFoldDB" id="A0A3A5LXJ9"/>
<dbReference type="InterPro" id="IPR050763">
    <property type="entry name" value="ABC_transporter_ATP-binding"/>
</dbReference>
<keyword evidence="3" id="KW-0813">Transport</keyword>
<dbReference type="Proteomes" id="UP000272560">
    <property type="component" value="Unassembled WGS sequence"/>
</dbReference>
<dbReference type="InterPro" id="IPR025302">
    <property type="entry name" value="DrrA1/2-like_C"/>
</dbReference>
<organism evidence="9 10">
    <name type="scientific">Arthrobacter cheniae</name>
    <dbReference type="NCBI Taxonomy" id="1258888"/>
    <lineage>
        <taxon>Bacteria</taxon>
        <taxon>Bacillati</taxon>
        <taxon>Actinomycetota</taxon>
        <taxon>Actinomycetes</taxon>
        <taxon>Micrococcales</taxon>
        <taxon>Micrococcaceae</taxon>
        <taxon>Arthrobacter</taxon>
    </lineage>
</organism>
<comment type="caution">
    <text evidence="9">The sequence shown here is derived from an EMBL/GenBank/DDBJ whole genome shotgun (WGS) entry which is preliminary data.</text>
</comment>
<dbReference type="SUPFAM" id="SSF52540">
    <property type="entry name" value="P-loop containing nucleoside triphosphate hydrolases"/>
    <property type="match status" value="1"/>
</dbReference>
<dbReference type="InterPro" id="IPR003593">
    <property type="entry name" value="AAA+_ATPase"/>
</dbReference>
<comment type="subcellular location">
    <subcellularLocation>
        <location evidence="1">Cell membrane</location>
        <topology evidence="1">Peripheral membrane protein</topology>
    </subcellularLocation>
</comment>
<dbReference type="PROSITE" id="PS50893">
    <property type="entry name" value="ABC_TRANSPORTER_2"/>
    <property type="match status" value="1"/>
</dbReference>